<name>A0A2P0W9Z1_9CAUD</name>
<accession>A0A2P0W9Z1</accession>
<sequence>MARRQVTCTCGAYSFPHRFGGGKCDGLVIVIAAAGSSHCHYCHLNNNGCEVIKGQEHPRECPAVVDFCEYNEVKL</sequence>
<evidence type="ECO:0000313" key="1">
    <source>
        <dbReference type="EMBL" id="AUV57153.1"/>
    </source>
</evidence>
<dbReference type="EMBL" id="MG732930">
    <property type="protein sequence ID" value="AUV57153.1"/>
    <property type="molecule type" value="Genomic_DNA"/>
</dbReference>
<dbReference type="OrthoDB" id="17780at10239"/>
<keyword evidence="2" id="KW-1185">Reference proteome</keyword>
<evidence type="ECO:0000313" key="2">
    <source>
        <dbReference type="Proteomes" id="UP000241856"/>
    </source>
</evidence>
<organism evidence="1 2">
    <name type="scientific">Enterobacter phage Ec_L1</name>
    <dbReference type="NCBI Taxonomy" id="2070180"/>
    <lineage>
        <taxon>Viruses</taxon>
        <taxon>Duplodnaviria</taxon>
        <taxon>Heunggongvirae</taxon>
        <taxon>Uroviricota</taxon>
        <taxon>Caudoviricetes</taxon>
        <taxon>Drexlerviridae</taxon>
        <taxon>Eclunavirus</taxon>
        <taxon>Eclunavirus EcL1</taxon>
    </lineage>
</organism>
<reference evidence="1 2" key="1">
    <citation type="submission" date="2017-12" db="EMBL/GenBank/DDBJ databases">
        <title>Genomic analysis of a novel phage Ec_L1 lytic to Enterobacter cloacae.</title>
        <authorList>
            <person name="Li Z."/>
            <person name="Ren H."/>
            <person name="Xu Y."/>
        </authorList>
    </citation>
    <scope>NUCLEOTIDE SEQUENCE [LARGE SCALE GENOMIC DNA]</scope>
</reference>
<protein>
    <submittedName>
        <fullName evidence="1">Uncharacterized protein</fullName>
    </submittedName>
</protein>
<dbReference type="Proteomes" id="UP000241856">
    <property type="component" value="Segment"/>
</dbReference>
<gene>
    <name evidence="1" type="ORF">Ec39</name>
</gene>
<proteinExistence type="predicted"/>